<dbReference type="Pfam" id="PF15129">
    <property type="entry name" value="ALKL1_2"/>
    <property type="match status" value="1"/>
</dbReference>
<dbReference type="GO" id="GO:0005125">
    <property type="term" value="F:cytokine activity"/>
    <property type="evidence" value="ECO:0007669"/>
    <property type="project" value="UniProtKB-ARBA"/>
</dbReference>
<dbReference type="GO" id="GO:0005576">
    <property type="term" value="C:extracellular region"/>
    <property type="evidence" value="ECO:0007669"/>
    <property type="project" value="UniProtKB-SubCell"/>
</dbReference>
<dbReference type="AlphaFoldDB" id="A0A3Q3L1N9"/>
<keyword evidence="2" id="KW-0964">Secreted</keyword>
<organism evidence="5 6">
    <name type="scientific">Mastacembelus armatus</name>
    <name type="common">zig-zag eel</name>
    <dbReference type="NCBI Taxonomy" id="205130"/>
    <lineage>
        <taxon>Eukaryota</taxon>
        <taxon>Metazoa</taxon>
        <taxon>Chordata</taxon>
        <taxon>Craniata</taxon>
        <taxon>Vertebrata</taxon>
        <taxon>Euteleostomi</taxon>
        <taxon>Actinopterygii</taxon>
        <taxon>Neopterygii</taxon>
        <taxon>Teleostei</taxon>
        <taxon>Neoteleostei</taxon>
        <taxon>Acanthomorphata</taxon>
        <taxon>Anabantaria</taxon>
        <taxon>Synbranchiformes</taxon>
        <taxon>Mastacembelidae</taxon>
        <taxon>Mastacembelus</taxon>
    </lineage>
</organism>
<evidence type="ECO:0000313" key="6">
    <source>
        <dbReference type="Proteomes" id="UP000261640"/>
    </source>
</evidence>
<dbReference type="GO" id="GO:0030298">
    <property type="term" value="F:receptor signaling protein tyrosine kinase activator activity"/>
    <property type="evidence" value="ECO:0007669"/>
    <property type="project" value="InterPro"/>
</dbReference>
<evidence type="ECO:0000256" key="1">
    <source>
        <dbReference type="ARBA" id="ARBA00004613"/>
    </source>
</evidence>
<evidence type="ECO:0000313" key="5">
    <source>
        <dbReference type="Ensembl" id="ENSMAMP00000003674.1"/>
    </source>
</evidence>
<sequence>MILSSGKLFASKCLKHLEKIHHNNKDDWFPAETYRRCVVFETELSTNQACMRIVLMEK</sequence>
<dbReference type="InParanoid" id="A0A3Q3L1N9"/>
<keyword evidence="3" id="KW-0732">Signal</keyword>
<evidence type="ECO:0000256" key="4">
    <source>
        <dbReference type="ARBA" id="ARBA00033741"/>
    </source>
</evidence>
<name>A0A3Q3L1N9_9TELE</name>
<protein>
    <submittedName>
        <fullName evidence="5">Uncharacterized protein</fullName>
    </submittedName>
</protein>
<keyword evidence="6" id="KW-1185">Reference proteome</keyword>
<reference evidence="5" key="1">
    <citation type="submission" date="2025-08" db="UniProtKB">
        <authorList>
            <consortium name="Ensembl"/>
        </authorList>
    </citation>
    <scope>IDENTIFICATION</scope>
</reference>
<proteinExistence type="inferred from homology"/>
<dbReference type="InterPro" id="IPR029364">
    <property type="entry name" value="ALKL1/2"/>
</dbReference>
<comment type="subcellular location">
    <subcellularLocation>
        <location evidence="1">Secreted</location>
    </subcellularLocation>
</comment>
<reference evidence="5" key="2">
    <citation type="submission" date="2025-09" db="UniProtKB">
        <authorList>
            <consortium name="Ensembl"/>
        </authorList>
    </citation>
    <scope>IDENTIFICATION</scope>
</reference>
<evidence type="ECO:0000256" key="2">
    <source>
        <dbReference type="ARBA" id="ARBA00022525"/>
    </source>
</evidence>
<dbReference type="GO" id="GO:0030971">
    <property type="term" value="F:receptor tyrosine kinase binding"/>
    <property type="evidence" value="ECO:0007669"/>
    <property type="project" value="InterPro"/>
</dbReference>
<comment type="similarity">
    <text evidence="4">Belongs to the ALKAL family.</text>
</comment>
<dbReference type="Ensembl" id="ENSMAMT00000003759.2">
    <property type="protein sequence ID" value="ENSMAMP00000003674.1"/>
    <property type="gene ID" value="ENSMAMG00000002502.2"/>
</dbReference>
<accession>A0A3Q3L1N9</accession>
<evidence type="ECO:0000256" key="3">
    <source>
        <dbReference type="ARBA" id="ARBA00022729"/>
    </source>
</evidence>
<dbReference type="Proteomes" id="UP000261640">
    <property type="component" value="Unplaced"/>
</dbReference>